<dbReference type="InterPro" id="IPR029526">
    <property type="entry name" value="PGBD"/>
</dbReference>
<accession>A0A8K0KF45</accession>
<name>A0A8K0KF45_LADFU</name>
<gene>
    <name evidence="2" type="ORF">J437_LFUL012494</name>
</gene>
<organism evidence="2 3">
    <name type="scientific">Ladona fulva</name>
    <name type="common">Scarce chaser dragonfly</name>
    <name type="synonym">Libellula fulva</name>
    <dbReference type="NCBI Taxonomy" id="123851"/>
    <lineage>
        <taxon>Eukaryota</taxon>
        <taxon>Metazoa</taxon>
        <taxon>Ecdysozoa</taxon>
        <taxon>Arthropoda</taxon>
        <taxon>Hexapoda</taxon>
        <taxon>Insecta</taxon>
        <taxon>Pterygota</taxon>
        <taxon>Palaeoptera</taxon>
        <taxon>Odonata</taxon>
        <taxon>Epiprocta</taxon>
        <taxon>Anisoptera</taxon>
        <taxon>Libelluloidea</taxon>
        <taxon>Libellulidae</taxon>
        <taxon>Ladona</taxon>
    </lineage>
</organism>
<dbReference type="AlphaFoldDB" id="A0A8K0KF45"/>
<reference evidence="2" key="1">
    <citation type="submission" date="2013-04" db="EMBL/GenBank/DDBJ databases">
        <authorList>
            <person name="Qu J."/>
            <person name="Murali S.C."/>
            <person name="Bandaranaike D."/>
            <person name="Bellair M."/>
            <person name="Blankenburg K."/>
            <person name="Chao H."/>
            <person name="Dinh H."/>
            <person name="Doddapaneni H."/>
            <person name="Downs B."/>
            <person name="Dugan-Rocha S."/>
            <person name="Elkadiri S."/>
            <person name="Gnanaolivu R.D."/>
            <person name="Hernandez B."/>
            <person name="Javaid M."/>
            <person name="Jayaseelan J.C."/>
            <person name="Lee S."/>
            <person name="Li M."/>
            <person name="Ming W."/>
            <person name="Munidasa M."/>
            <person name="Muniz J."/>
            <person name="Nguyen L."/>
            <person name="Ongeri F."/>
            <person name="Osuji N."/>
            <person name="Pu L.-L."/>
            <person name="Puazo M."/>
            <person name="Qu C."/>
            <person name="Quiroz J."/>
            <person name="Raj R."/>
            <person name="Weissenberger G."/>
            <person name="Xin Y."/>
            <person name="Zou X."/>
            <person name="Han Y."/>
            <person name="Richards S."/>
            <person name="Worley K."/>
            <person name="Muzny D."/>
            <person name="Gibbs R."/>
        </authorList>
    </citation>
    <scope>NUCLEOTIDE SEQUENCE</scope>
    <source>
        <strain evidence="2">Sampled in the wild</strain>
    </source>
</reference>
<dbReference type="Proteomes" id="UP000792457">
    <property type="component" value="Unassembled WGS sequence"/>
</dbReference>
<evidence type="ECO:0000313" key="2">
    <source>
        <dbReference type="EMBL" id="KAG8233322.1"/>
    </source>
</evidence>
<dbReference type="Pfam" id="PF13843">
    <property type="entry name" value="DDE_Tnp_1_7"/>
    <property type="match status" value="1"/>
</dbReference>
<feature type="domain" description="PiggyBac transposable element-derived protein" evidence="1">
    <location>
        <begin position="167"/>
        <end position="221"/>
    </location>
</feature>
<dbReference type="EMBL" id="KZ308708">
    <property type="protein sequence ID" value="KAG8233322.1"/>
    <property type="molecule type" value="Genomic_DNA"/>
</dbReference>
<sequence>MARGRCICPWDARQATGHHIVSETIPLHYPAAERLHRGLGPDPEHQPEHLQSGICKGVPGIGKPHRARQPLTPTGDSTMTATPTVNIISVSPPGNGATSHLALRDAPPFPNEVQLIIRDDVDTIAIEEDGPYKRKKKRCDEMHVSMIIAAKEPHATTLKIQGIGRYNSQKDRYGRERDCKLMDLSEMRAFFGLLYMAGFLRNSKLNTSDLWSTDGTGVEFFRLGSKFGMRRAITTIAWIIALPSSSACNYYMRA</sequence>
<dbReference type="OrthoDB" id="6782332at2759"/>
<reference evidence="2" key="2">
    <citation type="submission" date="2017-10" db="EMBL/GenBank/DDBJ databases">
        <title>Ladona fulva Genome sequencing and assembly.</title>
        <authorList>
            <person name="Murali S."/>
            <person name="Richards S."/>
            <person name="Bandaranaike D."/>
            <person name="Bellair M."/>
            <person name="Blankenburg K."/>
            <person name="Chao H."/>
            <person name="Dinh H."/>
            <person name="Doddapaneni H."/>
            <person name="Dugan-Rocha S."/>
            <person name="Elkadiri S."/>
            <person name="Gnanaolivu R."/>
            <person name="Hernandez B."/>
            <person name="Skinner E."/>
            <person name="Javaid M."/>
            <person name="Lee S."/>
            <person name="Li M."/>
            <person name="Ming W."/>
            <person name="Munidasa M."/>
            <person name="Muniz J."/>
            <person name="Nguyen L."/>
            <person name="Hughes D."/>
            <person name="Osuji N."/>
            <person name="Pu L.-L."/>
            <person name="Puazo M."/>
            <person name="Qu C."/>
            <person name="Quiroz J."/>
            <person name="Raj R."/>
            <person name="Weissenberger G."/>
            <person name="Xin Y."/>
            <person name="Zou X."/>
            <person name="Han Y."/>
            <person name="Worley K."/>
            <person name="Muzny D."/>
            <person name="Gibbs R."/>
        </authorList>
    </citation>
    <scope>NUCLEOTIDE SEQUENCE</scope>
    <source>
        <strain evidence="2">Sampled in the wild</strain>
    </source>
</reference>
<protein>
    <recommendedName>
        <fullName evidence="1">PiggyBac transposable element-derived protein domain-containing protein</fullName>
    </recommendedName>
</protein>
<proteinExistence type="predicted"/>
<evidence type="ECO:0000259" key="1">
    <source>
        <dbReference type="Pfam" id="PF13843"/>
    </source>
</evidence>
<evidence type="ECO:0000313" key="3">
    <source>
        <dbReference type="Proteomes" id="UP000792457"/>
    </source>
</evidence>
<keyword evidence="3" id="KW-1185">Reference proteome</keyword>
<comment type="caution">
    <text evidence="2">The sequence shown here is derived from an EMBL/GenBank/DDBJ whole genome shotgun (WGS) entry which is preliminary data.</text>
</comment>